<feature type="transmembrane region" description="Helical" evidence="2">
    <location>
        <begin position="413"/>
        <end position="436"/>
    </location>
</feature>
<evidence type="ECO:0000256" key="2">
    <source>
        <dbReference type="SAM" id="Phobius"/>
    </source>
</evidence>
<comment type="caution">
    <text evidence="3">The sequence shown here is derived from an EMBL/GenBank/DDBJ whole genome shotgun (WGS) entry which is preliminary data.</text>
</comment>
<evidence type="ECO:0000313" key="4">
    <source>
        <dbReference type="Proteomes" id="UP000220102"/>
    </source>
</evidence>
<keyword evidence="2" id="KW-1133">Transmembrane helix</keyword>
<feature type="region of interest" description="Disordered" evidence="1">
    <location>
        <begin position="55"/>
        <end position="115"/>
    </location>
</feature>
<dbReference type="InterPro" id="IPR007813">
    <property type="entry name" value="PilN"/>
</dbReference>
<sequence length="607" mass="65988">MSESTTRSVLGIALMPQTIEAVLLRVEEEEPVIVRRFARPRLRSGERAMAEDFATSLPGLKSSEDTDFTLQVGSGAGSLQDDLDLDLDPSLQRMGGSDVASGDGSPMQGERSGPRVFPGALSEILKECEHLGHPNPKIIFVAGQPDIAHVEISGDPETMASSQNWMDAAVNFLPFGGDKRDSGLTAALRSAYAGPLDTKRVGFLPMTPTESGTPRHLALIPTPSDSVTPTANVAFGPQSDVSGSVSRLDAEITLHVDTVQRYLVPDEDHTTALVRVGSEDTLILFMNGPDLLHVEQPRSLTSYDAPDTIASRVLLYQDEQQIDGIDAVVLVGGTKDDRLVRSFRTLFPDAAVGRLHELLVGEHVAGNPDILAMLTPDSGIAIAAGLRLIKGPGDDLNLIGVTTRQKKRTMPVFAWHTVLMLLALIGVTLFFVSSYVSQRSEISELRNRIEANPVALPDISPADLQQRVDSLNAVHAQYARSLYVLDSLLVGSTEWSTSIERTANQTEAIEGIWFEEWSIKPNELTIRGNALDRNRAATFARNLEGVVHEVVYADIEDRRVYQFEITIPRMTELPEAARYLRERNLDSDAAESIVSANTIDASGPSTP</sequence>
<gene>
    <name evidence="3" type="ORF">CRI94_15200</name>
</gene>
<dbReference type="EMBL" id="PDEQ01000009">
    <property type="protein sequence ID" value="PEN11383.1"/>
    <property type="molecule type" value="Genomic_DNA"/>
</dbReference>
<dbReference type="OrthoDB" id="1493747at2"/>
<evidence type="ECO:0000313" key="3">
    <source>
        <dbReference type="EMBL" id="PEN11383.1"/>
    </source>
</evidence>
<accession>A0A2A8CUE9</accession>
<dbReference type="AlphaFoldDB" id="A0A2A8CUE9"/>
<reference evidence="3 4" key="1">
    <citation type="submission" date="2017-10" db="EMBL/GenBank/DDBJ databases">
        <title>Draft genome of Longibacter Salinarum.</title>
        <authorList>
            <person name="Goh K.M."/>
            <person name="Shamsir M.S."/>
            <person name="Lim S.W."/>
        </authorList>
    </citation>
    <scope>NUCLEOTIDE SEQUENCE [LARGE SCALE GENOMIC DNA]</scope>
    <source>
        <strain evidence="3 4">KCTC 52045</strain>
    </source>
</reference>
<keyword evidence="2" id="KW-0472">Membrane</keyword>
<proteinExistence type="predicted"/>
<keyword evidence="4" id="KW-1185">Reference proteome</keyword>
<protein>
    <submittedName>
        <fullName evidence="3">Uncharacterized protein</fullName>
    </submittedName>
</protein>
<keyword evidence="2" id="KW-0812">Transmembrane</keyword>
<dbReference type="Proteomes" id="UP000220102">
    <property type="component" value="Unassembled WGS sequence"/>
</dbReference>
<dbReference type="RefSeq" id="WP_098077785.1">
    <property type="nucleotide sequence ID" value="NZ_PDEQ01000009.1"/>
</dbReference>
<dbReference type="Pfam" id="PF05137">
    <property type="entry name" value="PilN"/>
    <property type="match status" value="1"/>
</dbReference>
<evidence type="ECO:0000256" key="1">
    <source>
        <dbReference type="SAM" id="MobiDB-lite"/>
    </source>
</evidence>
<name>A0A2A8CUE9_9BACT</name>
<organism evidence="3 4">
    <name type="scientific">Longibacter salinarum</name>
    <dbReference type="NCBI Taxonomy" id="1850348"/>
    <lineage>
        <taxon>Bacteria</taxon>
        <taxon>Pseudomonadati</taxon>
        <taxon>Rhodothermota</taxon>
        <taxon>Rhodothermia</taxon>
        <taxon>Rhodothermales</taxon>
        <taxon>Salisaetaceae</taxon>
        <taxon>Longibacter</taxon>
    </lineage>
</organism>